<dbReference type="GeneID" id="110795475"/>
<dbReference type="InterPro" id="IPR036397">
    <property type="entry name" value="RNaseH_sf"/>
</dbReference>
<dbReference type="InterPro" id="IPR044730">
    <property type="entry name" value="RNase_H-like_dom_plant"/>
</dbReference>
<dbReference type="Pfam" id="PF00078">
    <property type="entry name" value="RVT_1"/>
    <property type="match status" value="1"/>
</dbReference>
<dbReference type="InterPro" id="IPR012337">
    <property type="entry name" value="RNaseH-like_sf"/>
</dbReference>
<reference evidence="2" key="1">
    <citation type="journal article" date="2021" name="Nat. Commun.">
        <title>Genomic analyses provide insights into spinach domestication and the genetic basis of agronomic traits.</title>
        <authorList>
            <person name="Cai X."/>
            <person name="Sun X."/>
            <person name="Xu C."/>
            <person name="Sun H."/>
            <person name="Wang X."/>
            <person name="Ge C."/>
            <person name="Zhang Z."/>
            <person name="Wang Q."/>
            <person name="Fei Z."/>
            <person name="Jiao C."/>
            <person name="Wang Q."/>
        </authorList>
    </citation>
    <scope>NUCLEOTIDE SEQUENCE [LARGE SCALE GENOMIC DNA]</scope>
    <source>
        <strain evidence="2">cv. Varoflay</strain>
    </source>
</reference>
<evidence type="ECO:0000259" key="1">
    <source>
        <dbReference type="PROSITE" id="PS50878"/>
    </source>
</evidence>
<dbReference type="RefSeq" id="XP_056697710.1">
    <property type="nucleotide sequence ID" value="XM_056841732.1"/>
</dbReference>
<dbReference type="PROSITE" id="PS50878">
    <property type="entry name" value="RT_POL"/>
    <property type="match status" value="1"/>
</dbReference>
<dbReference type="PANTHER" id="PTHR31635:SF196">
    <property type="entry name" value="REVERSE TRANSCRIPTASE DOMAIN-CONTAINING PROTEIN-RELATED"/>
    <property type="match status" value="1"/>
</dbReference>
<dbReference type="InterPro" id="IPR002156">
    <property type="entry name" value="RNaseH_domain"/>
</dbReference>
<dbReference type="PANTHER" id="PTHR31635">
    <property type="entry name" value="REVERSE TRANSCRIPTASE DOMAIN-CONTAINING PROTEIN-RELATED"/>
    <property type="match status" value="1"/>
</dbReference>
<sequence length="923" mass="105609">MNDTLAARGSTVETLLQEQDYIGRVDNAFNKATIKINFWRQRMKESWIAEGDFPTKLLYTRVRVRKKKNEILTLKDQDGNWAEDQHLVKELVVDSLKEVFNYDRPISHGELDIVLRELDLPQITSIQSANLVRPFLDSEIKTAMFAMENSKSPSPDGFTTAFYKLHWNIVGDSVCAAVKSFFTIGFLLKEWNYSLLVMIPKRDITEEVGHLRPISLCNTIYKCASKCMVARMKSILLDIISQSHQAFISGRFMTHNILFSHELIEKINQRRRGQGYLASVKIDMSKAYDRVHWDFLLHIHRSFGFPSQWIQLIHQFISTISYKVLINGDTSDQFRPNCGIRQGDALSPFLFLFCMDIFSRMLQIGTDIRQFQGIKLTRGCPEISHIFFADDALLFFRAMTDSCSSVTNIVNSFCGISGQQLNLQKSHFKVSPNTPMEEQRTFKDLLGMEMFIVDKVAAKVTSWNTINLSQSQKLILINSVLIPMASHVLSCLEVPISVASKVDGIFTRFFGLKNANLIGNGRKVVACRDRWVYGQIPEYKSEVHLCNVRKWKASHFILPLHAGWNHQRINESFVFHDACRIVGMELPVEDKKDFLYWRYHVSGNFTVKTSYTMLDSEDVSQLHNDSNSELYTLLWSMDILPKWKLLFWKIFHKGLATKVNLNRRGIELPVSCDYCASEAEGHQHIFRFCVLAQQVWRGGSLAIHLETEETTSFMDCTIWALWIARNNRVFRGDTTNITTVLVIIKEGADKQGFLKKNKDHHLSFLHPPEIISTYPPGFCRIIISNTGAEGAIDMILVDGSWHNHTRNAGMGWYLEGQQENVHRILGGAASGTTFSALHLESLACLYGLRWAVHASFHKVTILIDSQSLVEMVIKEELIDVHLLWTVPEIKMVGKTFQWCSIQKVDRCRVQRAHDIAKGASTTL</sequence>
<protein>
    <recommendedName>
        <fullName evidence="1">Reverse transcriptase domain-containing protein</fullName>
    </recommendedName>
</protein>
<evidence type="ECO:0000313" key="3">
    <source>
        <dbReference type="RefSeq" id="XP_056697710.1"/>
    </source>
</evidence>
<dbReference type="InterPro" id="IPR000477">
    <property type="entry name" value="RT_dom"/>
</dbReference>
<feature type="domain" description="Reverse transcriptase" evidence="1">
    <location>
        <begin position="180"/>
        <end position="450"/>
    </location>
</feature>
<dbReference type="InterPro" id="IPR026960">
    <property type="entry name" value="RVT-Znf"/>
</dbReference>
<dbReference type="InterPro" id="IPR043502">
    <property type="entry name" value="DNA/RNA_pol_sf"/>
</dbReference>
<organism evidence="2 3">
    <name type="scientific">Spinacia oleracea</name>
    <name type="common">Spinach</name>
    <dbReference type="NCBI Taxonomy" id="3562"/>
    <lineage>
        <taxon>Eukaryota</taxon>
        <taxon>Viridiplantae</taxon>
        <taxon>Streptophyta</taxon>
        <taxon>Embryophyta</taxon>
        <taxon>Tracheophyta</taxon>
        <taxon>Spermatophyta</taxon>
        <taxon>Magnoliopsida</taxon>
        <taxon>eudicotyledons</taxon>
        <taxon>Gunneridae</taxon>
        <taxon>Pentapetalae</taxon>
        <taxon>Caryophyllales</taxon>
        <taxon>Chenopodiaceae</taxon>
        <taxon>Chenopodioideae</taxon>
        <taxon>Anserineae</taxon>
        <taxon>Spinacia</taxon>
    </lineage>
</organism>
<dbReference type="Proteomes" id="UP000813463">
    <property type="component" value="Chromosome 4"/>
</dbReference>
<dbReference type="CDD" id="cd06222">
    <property type="entry name" value="RNase_H_like"/>
    <property type="match status" value="1"/>
</dbReference>
<dbReference type="SUPFAM" id="SSF56672">
    <property type="entry name" value="DNA/RNA polymerases"/>
    <property type="match status" value="1"/>
</dbReference>
<accession>A0ABM3RQ09</accession>
<dbReference type="Gene3D" id="3.30.420.10">
    <property type="entry name" value="Ribonuclease H-like superfamily/Ribonuclease H"/>
    <property type="match status" value="1"/>
</dbReference>
<name>A0ABM3RQ09_SPIOL</name>
<gene>
    <name evidence="3" type="primary">LOC110795475</name>
</gene>
<keyword evidence="2" id="KW-1185">Reference proteome</keyword>
<dbReference type="Pfam" id="PF13966">
    <property type="entry name" value="zf-RVT"/>
    <property type="match status" value="1"/>
</dbReference>
<dbReference type="SUPFAM" id="SSF53098">
    <property type="entry name" value="Ribonuclease H-like"/>
    <property type="match status" value="1"/>
</dbReference>
<dbReference type="CDD" id="cd01650">
    <property type="entry name" value="RT_nLTR_like"/>
    <property type="match status" value="1"/>
</dbReference>
<evidence type="ECO:0000313" key="2">
    <source>
        <dbReference type="Proteomes" id="UP000813463"/>
    </source>
</evidence>
<dbReference type="Pfam" id="PF13456">
    <property type="entry name" value="RVT_3"/>
    <property type="match status" value="1"/>
</dbReference>
<proteinExistence type="predicted"/>
<reference evidence="3" key="2">
    <citation type="submission" date="2025-08" db="UniProtKB">
        <authorList>
            <consortium name="RefSeq"/>
        </authorList>
    </citation>
    <scope>IDENTIFICATION</scope>
    <source>
        <tissue evidence="3">Leaf</tissue>
    </source>
</reference>